<evidence type="ECO:0000313" key="3">
    <source>
        <dbReference type="Proteomes" id="UP000249204"/>
    </source>
</evidence>
<dbReference type="InterPro" id="IPR000073">
    <property type="entry name" value="AB_hydrolase_1"/>
</dbReference>
<comment type="caution">
    <text evidence="2">The sequence shown here is derived from an EMBL/GenBank/DDBJ whole genome shotgun (WGS) entry which is preliminary data.</text>
</comment>
<organism evidence="2 3">
    <name type="scientific">Paenibacillus silvae</name>
    <dbReference type="NCBI Taxonomy" id="1325358"/>
    <lineage>
        <taxon>Bacteria</taxon>
        <taxon>Bacillati</taxon>
        <taxon>Bacillota</taxon>
        <taxon>Bacilli</taxon>
        <taxon>Bacillales</taxon>
        <taxon>Paenibacillaceae</taxon>
        <taxon>Paenibacillus</taxon>
    </lineage>
</organism>
<dbReference type="Gene3D" id="3.40.50.1820">
    <property type="entry name" value="alpha/beta hydrolase"/>
    <property type="match status" value="1"/>
</dbReference>
<dbReference type="InterPro" id="IPR050228">
    <property type="entry name" value="Carboxylesterase_BioH"/>
</dbReference>
<feature type="domain" description="AB hydrolase-1" evidence="1">
    <location>
        <begin position="43"/>
        <end position="266"/>
    </location>
</feature>
<protein>
    <submittedName>
        <fullName evidence="2">Alpha/beta hydrolase</fullName>
    </submittedName>
</protein>
<dbReference type="PANTHER" id="PTHR43194">
    <property type="entry name" value="HYDROLASE ALPHA/BETA FOLD FAMILY"/>
    <property type="match status" value="1"/>
</dbReference>
<dbReference type="RefSeq" id="WP_111268297.1">
    <property type="nucleotide sequence ID" value="NZ_QKWW01000002.1"/>
</dbReference>
<sequence length="273" mass="30561">MTDYTQYLPEHEAHRIGKHDLYMEVYKGSTASDSATGTTRAPLLFVHGAYTGSWMWSKYIPHFVEQGWDCYAMNLRSHYKSRVLDLSRITVEDYLEDIREVLSLMHEPPVLIGFSMGGILSQKIAETAELAGLIIIDTSISKEVHDALPYAAADRIQPGMIMPAPLREELATIDESTEDIAFQRRYLQMESAKAFCTFSVLCGAQGISIDGNRITCASLVIKAVSSEDEDRRGQLTADQLGAKYAGLRDTTHTGLLVGQRYKEVVDIMLEWLD</sequence>
<dbReference type="Pfam" id="PF12697">
    <property type="entry name" value="Abhydrolase_6"/>
    <property type="match status" value="1"/>
</dbReference>
<evidence type="ECO:0000259" key="1">
    <source>
        <dbReference type="Pfam" id="PF12697"/>
    </source>
</evidence>
<dbReference type="InterPro" id="IPR029058">
    <property type="entry name" value="AB_hydrolase_fold"/>
</dbReference>
<dbReference type="SUPFAM" id="SSF53474">
    <property type="entry name" value="alpha/beta-Hydrolases"/>
    <property type="match status" value="1"/>
</dbReference>
<keyword evidence="2" id="KW-0378">Hydrolase</keyword>
<proteinExistence type="predicted"/>
<name>A0A2W6NPB4_9BACL</name>
<dbReference type="Proteomes" id="UP000249204">
    <property type="component" value="Unassembled WGS sequence"/>
</dbReference>
<gene>
    <name evidence="2" type="ORF">DN757_00365</name>
</gene>
<reference evidence="2 3" key="1">
    <citation type="submission" date="2018-06" db="EMBL/GenBank/DDBJ databases">
        <title>Isolation of heavy metals resistant Paenibacillus silvae NC2 from Gold-Copper mine in ZiJin, China.</title>
        <authorList>
            <person name="Xu J."/>
            <person name="Mazhar H.S."/>
            <person name="Rensing C."/>
        </authorList>
    </citation>
    <scope>NUCLEOTIDE SEQUENCE [LARGE SCALE GENOMIC DNA]</scope>
    <source>
        <strain evidence="2 3">NC2</strain>
    </source>
</reference>
<dbReference type="AlphaFoldDB" id="A0A2W6NPB4"/>
<dbReference type="GO" id="GO:0016787">
    <property type="term" value="F:hydrolase activity"/>
    <property type="evidence" value="ECO:0007669"/>
    <property type="project" value="UniProtKB-KW"/>
</dbReference>
<accession>A0A2W6NPB4</accession>
<dbReference type="PANTHER" id="PTHR43194:SF2">
    <property type="entry name" value="PEROXISOMAL MEMBRANE PROTEIN LPX1"/>
    <property type="match status" value="1"/>
</dbReference>
<dbReference type="EMBL" id="QKWW01000002">
    <property type="protein sequence ID" value="PZT57712.1"/>
    <property type="molecule type" value="Genomic_DNA"/>
</dbReference>
<evidence type="ECO:0000313" key="2">
    <source>
        <dbReference type="EMBL" id="PZT57712.1"/>
    </source>
</evidence>